<dbReference type="AlphaFoldDB" id="A0A015LT82"/>
<sequence length="185" mass="20790">MIDENDHQYNPKAIKTSTSCEQIVSLNVNDRILSNHLGSTSLSSQTQSWESILEKSINAIVSIKANCVRSFDTEESDEYFATGFIVDKERGIILSNRHVVSPAPIVAQAIFKNYEEVELKPIYRDPIHDFGFFKFDPSKIKFMDLVQIPLCPEKAKVGIEIKVVGNDNGETLSILSGTLARLDRR</sequence>
<organism evidence="1 2">
    <name type="scientific">Rhizophagus irregularis (strain DAOM 197198w)</name>
    <name type="common">Glomus intraradices</name>
    <dbReference type="NCBI Taxonomy" id="1432141"/>
    <lineage>
        <taxon>Eukaryota</taxon>
        <taxon>Fungi</taxon>
        <taxon>Fungi incertae sedis</taxon>
        <taxon>Mucoromycota</taxon>
        <taxon>Glomeromycotina</taxon>
        <taxon>Glomeromycetes</taxon>
        <taxon>Glomerales</taxon>
        <taxon>Glomeraceae</taxon>
        <taxon>Rhizophagus</taxon>
    </lineage>
</organism>
<dbReference type="PANTHER" id="PTHR46366:SF1">
    <property type="entry name" value="PDZ DOMAIN-CONTAINING PROTEIN C1685.05"/>
    <property type="match status" value="1"/>
</dbReference>
<keyword evidence="2" id="KW-1185">Reference proteome</keyword>
<dbReference type="OrthoDB" id="4217619at2759"/>
<dbReference type="HOGENOM" id="CLU_1462090_0_0_1"/>
<evidence type="ECO:0000313" key="1">
    <source>
        <dbReference type="EMBL" id="EXX75881.1"/>
    </source>
</evidence>
<protein>
    <submittedName>
        <fullName evidence="1">Nma111p</fullName>
    </submittedName>
</protein>
<dbReference type="OMA" id="DENDHQY"/>
<gene>
    <name evidence="1" type="ORF">RirG_038080</name>
</gene>
<accession>A0A015LT82</accession>
<dbReference type="Pfam" id="PF13365">
    <property type="entry name" value="Trypsin_2"/>
    <property type="match status" value="1"/>
</dbReference>
<dbReference type="STRING" id="1432141.A0A015LT82"/>
<proteinExistence type="predicted"/>
<dbReference type="InterPro" id="IPR009003">
    <property type="entry name" value="Peptidase_S1_PA"/>
</dbReference>
<name>A0A015LT82_RHIIW</name>
<reference evidence="1 2" key="1">
    <citation type="submission" date="2014-02" db="EMBL/GenBank/DDBJ databases">
        <title>Single nucleus genome sequencing reveals high similarity among nuclei of an endomycorrhizal fungus.</title>
        <authorList>
            <person name="Lin K."/>
            <person name="Geurts R."/>
            <person name="Zhang Z."/>
            <person name="Limpens E."/>
            <person name="Saunders D.G."/>
            <person name="Mu D."/>
            <person name="Pang E."/>
            <person name="Cao H."/>
            <person name="Cha H."/>
            <person name="Lin T."/>
            <person name="Zhou Q."/>
            <person name="Shang Y."/>
            <person name="Li Y."/>
            <person name="Ivanov S."/>
            <person name="Sharma T."/>
            <person name="Velzen R.V."/>
            <person name="Ruijter N.D."/>
            <person name="Aanen D.K."/>
            <person name="Win J."/>
            <person name="Kamoun S."/>
            <person name="Bisseling T."/>
            <person name="Huang S."/>
        </authorList>
    </citation>
    <scope>NUCLEOTIDE SEQUENCE [LARGE SCALE GENOMIC DNA]</scope>
    <source>
        <strain evidence="2">DAOM197198w</strain>
    </source>
</reference>
<dbReference type="Proteomes" id="UP000022910">
    <property type="component" value="Unassembled WGS sequence"/>
</dbReference>
<comment type="caution">
    <text evidence="1">The sequence shown here is derived from an EMBL/GenBank/DDBJ whole genome shotgun (WGS) entry which is preliminary data.</text>
</comment>
<dbReference type="SUPFAM" id="SSF50494">
    <property type="entry name" value="Trypsin-like serine proteases"/>
    <property type="match status" value="1"/>
</dbReference>
<dbReference type="PANTHER" id="PTHR46366">
    <property type="entry name" value="PRO-APOPTOTIC SERINE PROTEASE NMA111"/>
    <property type="match status" value="1"/>
</dbReference>
<evidence type="ECO:0000313" key="2">
    <source>
        <dbReference type="Proteomes" id="UP000022910"/>
    </source>
</evidence>
<dbReference type="EMBL" id="JEMT01012352">
    <property type="protein sequence ID" value="EXX75881.1"/>
    <property type="molecule type" value="Genomic_DNA"/>
</dbReference>
<dbReference type="Gene3D" id="2.40.10.120">
    <property type="match status" value="1"/>
</dbReference>